<sequence length="108" mass="13412">MFVVVNKFLLSKNFDGVVLWPFIVLKRRALKENQVFMNHERIHLKQQVELFILFFFIWYLLEYLIRLIKYNDSYKAYSRISFEREAYANEKDLGYIPRRKLWGFLKYM</sequence>
<organism evidence="2 3">
    <name type="scientific">Salinimicrobium gaetbulicola</name>
    <dbReference type="NCBI Taxonomy" id="999702"/>
    <lineage>
        <taxon>Bacteria</taxon>
        <taxon>Pseudomonadati</taxon>
        <taxon>Bacteroidota</taxon>
        <taxon>Flavobacteriia</taxon>
        <taxon>Flavobacteriales</taxon>
        <taxon>Flavobacteriaceae</taxon>
        <taxon>Salinimicrobium</taxon>
    </lineage>
</organism>
<name>A0ABW3IEU2_9FLAO</name>
<dbReference type="RefSeq" id="WP_380738032.1">
    <property type="nucleotide sequence ID" value="NZ_JBHTJP010000032.1"/>
</dbReference>
<comment type="caution">
    <text evidence="2">The sequence shown here is derived from an EMBL/GenBank/DDBJ whole genome shotgun (WGS) entry which is preliminary data.</text>
</comment>
<keyword evidence="1" id="KW-0812">Transmembrane</keyword>
<keyword evidence="3" id="KW-1185">Reference proteome</keyword>
<evidence type="ECO:0000313" key="3">
    <source>
        <dbReference type="Proteomes" id="UP001597100"/>
    </source>
</evidence>
<protein>
    <recommendedName>
        <fullName evidence="4">BlaR1 peptidase M56</fullName>
    </recommendedName>
</protein>
<dbReference type="Proteomes" id="UP001597100">
    <property type="component" value="Unassembled WGS sequence"/>
</dbReference>
<reference evidence="3" key="1">
    <citation type="journal article" date="2019" name="Int. J. Syst. Evol. Microbiol.">
        <title>The Global Catalogue of Microorganisms (GCM) 10K type strain sequencing project: providing services to taxonomists for standard genome sequencing and annotation.</title>
        <authorList>
            <consortium name="The Broad Institute Genomics Platform"/>
            <consortium name="The Broad Institute Genome Sequencing Center for Infectious Disease"/>
            <person name="Wu L."/>
            <person name="Ma J."/>
        </authorList>
    </citation>
    <scope>NUCLEOTIDE SEQUENCE [LARGE SCALE GENOMIC DNA]</scope>
    <source>
        <strain evidence="3">CCUG 60898</strain>
    </source>
</reference>
<evidence type="ECO:0008006" key="4">
    <source>
        <dbReference type="Google" id="ProtNLM"/>
    </source>
</evidence>
<evidence type="ECO:0000256" key="1">
    <source>
        <dbReference type="SAM" id="Phobius"/>
    </source>
</evidence>
<evidence type="ECO:0000313" key="2">
    <source>
        <dbReference type="EMBL" id="MFD0976582.1"/>
    </source>
</evidence>
<keyword evidence="1" id="KW-0472">Membrane</keyword>
<feature type="transmembrane region" description="Helical" evidence="1">
    <location>
        <begin position="50"/>
        <end position="68"/>
    </location>
</feature>
<keyword evidence="1" id="KW-1133">Transmembrane helix</keyword>
<dbReference type="EMBL" id="JBHTJP010000032">
    <property type="protein sequence ID" value="MFD0976582.1"/>
    <property type="molecule type" value="Genomic_DNA"/>
</dbReference>
<gene>
    <name evidence="2" type="ORF">ACFQ1G_07260</name>
</gene>
<accession>A0ABW3IEU2</accession>
<proteinExistence type="predicted"/>